<gene>
    <name evidence="2" type="ORF">BSZ37_00065</name>
</gene>
<protein>
    <recommendedName>
        <fullName evidence="4">Outer membrane protein beta-barrel domain-containing protein</fullName>
    </recommendedName>
</protein>
<dbReference type="RefSeq" id="WP_095508581.1">
    <property type="nucleotide sequence ID" value="NZ_MQWD01000001.1"/>
</dbReference>
<dbReference type="EMBL" id="MQWD01000001">
    <property type="protein sequence ID" value="PAP74956.1"/>
    <property type="molecule type" value="Genomic_DNA"/>
</dbReference>
<organism evidence="2 3">
    <name type="scientific">Rubrivirga marina</name>
    <dbReference type="NCBI Taxonomy" id="1196024"/>
    <lineage>
        <taxon>Bacteria</taxon>
        <taxon>Pseudomonadati</taxon>
        <taxon>Rhodothermota</taxon>
        <taxon>Rhodothermia</taxon>
        <taxon>Rhodothermales</taxon>
        <taxon>Rubricoccaceae</taxon>
        <taxon>Rubrivirga</taxon>
    </lineage>
</organism>
<reference evidence="2 3" key="1">
    <citation type="submission" date="2016-11" db="EMBL/GenBank/DDBJ databases">
        <title>Study of marine rhodopsin-containing bacteria.</title>
        <authorList>
            <person name="Yoshizawa S."/>
            <person name="Kumagai Y."/>
            <person name="Kogure K."/>
        </authorList>
    </citation>
    <scope>NUCLEOTIDE SEQUENCE [LARGE SCALE GENOMIC DNA]</scope>
    <source>
        <strain evidence="2 3">SAORIC-28</strain>
    </source>
</reference>
<proteinExistence type="predicted"/>
<dbReference type="Proteomes" id="UP000216339">
    <property type="component" value="Unassembled WGS sequence"/>
</dbReference>
<keyword evidence="1" id="KW-0732">Signal</keyword>
<feature type="chain" id="PRO_5012470493" description="Outer membrane protein beta-barrel domain-containing protein" evidence="1">
    <location>
        <begin position="24"/>
        <end position="322"/>
    </location>
</feature>
<evidence type="ECO:0000313" key="3">
    <source>
        <dbReference type="Proteomes" id="UP000216339"/>
    </source>
</evidence>
<evidence type="ECO:0008006" key="4">
    <source>
        <dbReference type="Google" id="ProtNLM"/>
    </source>
</evidence>
<evidence type="ECO:0000313" key="2">
    <source>
        <dbReference type="EMBL" id="PAP74956.1"/>
    </source>
</evidence>
<name>A0A271IUP3_9BACT</name>
<feature type="signal peptide" evidence="1">
    <location>
        <begin position="1"/>
        <end position="23"/>
    </location>
</feature>
<sequence length="322" mass="34379">MTPTAIRGALAAIALGMAAPAVAQGTFQTLDPSYGGETARRGFYGGFAISGEAAYRDADLLDRVEPGAPAPSDLSLSARLDYALLPQVDLALVADLTGAAQNGRMGLSWVVVKPYWHNEGTDYAIRVAVDPVSEGGLGFRQTDVAFLSQTALAPSVTSDLSLGIRRLRTGYSDPVLSELDVDEAGEPIVPDSRLNVGTTGLVRSRIVGQSIRGAWGYNVLFDPAGSRVAFGLMAEATDYTILQARGADGATDDLSEDAEESSDRVRSAVGWMRMGVEFSRPYYQLAPFVSVPVFTWADVQGEPVRHGPRIEKLRVGLRLTLR</sequence>
<evidence type="ECO:0000256" key="1">
    <source>
        <dbReference type="SAM" id="SignalP"/>
    </source>
</evidence>
<dbReference type="AlphaFoldDB" id="A0A271IUP3"/>
<comment type="caution">
    <text evidence="2">The sequence shown here is derived from an EMBL/GenBank/DDBJ whole genome shotgun (WGS) entry which is preliminary data.</text>
</comment>
<accession>A0A271IUP3</accession>
<keyword evidence="3" id="KW-1185">Reference proteome</keyword>
<dbReference type="OrthoDB" id="1495420at2"/>